<feature type="coiled-coil region" evidence="1">
    <location>
        <begin position="27"/>
        <end position="61"/>
    </location>
</feature>
<evidence type="ECO:0000256" key="2">
    <source>
        <dbReference type="SAM" id="Phobius"/>
    </source>
</evidence>
<accession>A0A6J4TMT3</accession>
<name>A0A6J4TMT3_9ACTN</name>
<evidence type="ECO:0000313" key="3">
    <source>
        <dbReference type="EMBL" id="CAA9526354.1"/>
    </source>
</evidence>
<feature type="non-terminal residue" evidence="3">
    <location>
        <position position="119"/>
    </location>
</feature>
<gene>
    <name evidence="3" type="ORF">AVDCRST_MAG30-3407</name>
</gene>
<evidence type="ECO:0000256" key="1">
    <source>
        <dbReference type="SAM" id="Coils"/>
    </source>
</evidence>
<feature type="transmembrane region" description="Helical" evidence="2">
    <location>
        <begin position="6"/>
        <end position="25"/>
    </location>
</feature>
<keyword evidence="2" id="KW-0472">Membrane</keyword>
<reference evidence="3" key="1">
    <citation type="submission" date="2020-02" db="EMBL/GenBank/DDBJ databases">
        <authorList>
            <person name="Meier V. D."/>
        </authorList>
    </citation>
    <scope>NUCLEOTIDE SEQUENCE</scope>
    <source>
        <strain evidence="3">AVDCRST_MAG30</strain>
    </source>
</reference>
<organism evidence="3">
    <name type="scientific">uncultured Solirubrobacteraceae bacterium</name>
    <dbReference type="NCBI Taxonomy" id="1162706"/>
    <lineage>
        <taxon>Bacteria</taxon>
        <taxon>Bacillati</taxon>
        <taxon>Actinomycetota</taxon>
        <taxon>Thermoleophilia</taxon>
        <taxon>Solirubrobacterales</taxon>
        <taxon>Solirubrobacteraceae</taxon>
        <taxon>environmental samples</taxon>
    </lineage>
</organism>
<sequence>MDVVLIILGVVVAIVVLLAVGGSIAQRRRLERNRGVFERSLEEVNEELAAARAEDRGWERSTLEAAARDAYQRERGESAELTLIRIVDRPGTDEDKAIFRCDAGDRQEDLTLGRRDGEW</sequence>
<dbReference type="AlphaFoldDB" id="A0A6J4TMT3"/>
<keyword evidence="2" id="KW-0812">Transmembrane</keyword>
<protein>
    <submittedName>
        <fullName evidence="3">Uncharacterized protein</fullName>
    </submittedName>
</protein>
<proteinExistence type="predicted"/>
<keyword evidence="1" id="KW-0175">Coiled coil</keyword>
<keyword evidence="2" id="KW-1133">Transmembrane helix</keyword>
<dbReference type="EMBL" id="CADCVS010000441">
    <property type="protein sequence ID" value="CAA9526354.1"/>
    <property type="molecule type" value="Genomic_DNA"/>
</dbReference>